<evidence type="ECO:0000256" key="2">
    <source>
        <dbReference type="ARBA" id="ARBA00023015"/>
    </source>
</evidence>
<dbReference type="AlphaFoldDB" id="A0A8T0TGZ2"/>
<keyword evidence="2" id="KW-0805">Transcription regulation</keyword>
<dbReference type="EMBL" id="CM029043">
    <property type="protein sequence ID" value="KAG2611091.1"/>
    <property type="molecule type" value="Genomic_DNA"/>
</dbReference>
<feature type="region of interest" description="Disordered" evidence="6">
    <location>
        <begin position="1"/>
        <end position="39"/>
    </location>
</feature>
<evidence type="ECO:0000256" key="5">
    <source>
        <dbReference type="ARBA" id="ARBA00023242"/>
    </source>
</evidence>
<sequence length="298" mass="33146">MEGAPSSGPHYHYSLTPSDSSEDSKRTMSPNLMIPNLGYDDQQEVDSGRVVFPVGEDGTSDSERTVSLGGISCDGHGDVMEVDSGYRNPGDPDTRSNAVFLQKNEKNTWMKTDKGKSVDPGNRQQVIIKGKRGLLKMMLPVNKILRGTTGDGKIPLTDTKMVVSRPRVQKLREHVPLPQWLKDYKSDVADSDGWQLEQVFRADSYGRKDKYYTHRDYDYTFRSTVEVKNFLNTGEVKGKGLLQKKSSDPGGQSSGSRHSTKRRMVLPTSDAIRNLQGYGWSTSGDMAPISRNFPDGFV</sequence>
<evidence type="ECO:0000256" key="4">
    <source>
        <dbReference type="ARBA" id="ARBA00023163"/>
    </source>
</evidence>
<evidence type="ECO:0000256" key="6">
    <source>
        <dbReference type="SAM" id="MobiDB-lite"/>
    </source>
</evidence>
<gene>
    <name evidence="7" type="ORF">PVAP13_4KG142800</name>
</gene>
<comment type="subcellular location">
    <subcellularLocation>
        <location evidence="1">Nucleus</location>
    </subcellularLocation>
</comment>
<evidence type="ECO:0000313" key="8">
    <source>
        <dbReference type="Proteomes" id="UP000823388"/>
    </source>
</evidence>
<protein>
    <recommendedName>
        <fullName evidence="9">MBD domain-containing protein</fullName>
    </recommendedName>
</protein>
<keyword evidence="3" id="KW-0238">DNA-binding</keyword>
<name>A0A8T0TGZ2_PANVG</name>
<feature type="region of interest" description="Disordered" evidence="6">
    <location>
        <begin position="238"/>
        <end position="265"/>
    </location>
</feature>
<dbReference type="GO" id="GO:0003677">
    <property type="term" value="F:DNA binding"/>
    <property type="evidence" value="ECO:0007669"/>
    <property type="project" value="UniProtKB-KW"/>
</dbReference>
<proteinExistence type="predicted"/>
<evidence type="ECO:0008006" key="9">
    <source>
        <dbReference type="Google" id="ProtNLM"/>
    </source>
</evidence>
<dbReference type="SUPFAM" id="SSF54171">
    <property type="entry name" value="DNA-binding domain"/>
    <property type="match status" value="1"/>
</dbReference>
<evidence type="ECO:0000256" key="3">
    <source>
        <dbReference type="ARBA" id="ARBA00023125"/>
    </source>
</evidence>
<accession>A0A8T0TGZ2</accession>
<comment type="caution">
    <text evidence="7">The sequence shown here is derived from an EMBL/GenBank/DDBJ whole genome shotgun (WGS) entry which is preliminary data.</text>
</comment>
<keyword evidence="4" id="KW-0804">Transcription</keyword>
<dbReference type="Gene3D" id="3.30.890.10">
    <property type="entry name" value="Methyl-cpg-binding Protein 2, Chain A"/>
    <property type="match status" value="1"/>
</dbReference>
<evidence type="ECO:0000256" key="1">
    <source>
        <dbReference type="ARBA" id="ARBA00004123"/>
    </source>
</evidence>
<organism evidence="7 8">
    <name type="scientific">Panicum virgatum</name>
    <name type="common">Blackwell switchgrass</name>
    <dbReference type="NCBI Taxonomy" id="38727"/>
    <lineage>
        <taxon>Eukaryota</taxon>
        <taxon>Viridiplantae</taxon>
        <taxon>Streptophyta</taxon>
        <taxon>Embryophyta</taxon>
        <taxon>Tracheophyta</taxon>
        <taxon>Spermatophyta</taxon>
        <taxon>Magnoliopsida</taxon>
        <taxon>Liliopsida</taxon>
        <taxon>Poales</taxon>
        <taxon>Poaceae</taxon>
        <taxon>PACMAD clade</taxon>
        <taxon>Panicoideae</taxon>
        <taxon>Panicodae</taxon>
        <taxon>Paniceae</taxon>
        <taxon>Panicinae</taxon>
        <taxon>Panicum</taxon>
        <taxon>Panicum sect. Hiantes</taxon>
    </lineage>
</organism>
<dbReference type="InterPro" id="IPR016177">
    <property type="entry name" value="DNA-bd_dom_sf"/>
</dbReference>
<evidence type="ECO:0000313" key="7">
    <source>
        <dbReference type="EMBL" id="KAG2611091.1"/>
    </source>
</evidence>
<reference evidence="7" key="1">
    <citation type="submission" date="2020-05" db="EMBL/GenBank/DDBJ databases">
        <title>WGS assembly of Panicum virgatum.</title>
        <authorList>
            <person name="Lovell J.T."/>
            <person name="Jenkins J."/>
            <person name="Shu S."/>
            <person name="Juenger T.E."/>
            <person name="Schmutz J."/>
        </authorList>
    </citation>
    <scope>NUCLEOTIDE SEQUENCE</scope>
    <source>
        <strain evidence="7">AP13</strain>
    </source>
</reference>
<dbReference type="Proteomes" id="UP000823388">
    <property type="component" value="Chromosome 4K"/>
</dbReference>
<keyword evidence="8" id="KW-1185">Reference proteome</keyword>
<dbReference type="GO" id="GO:0005634">
    <property type="term" value="C:nucleus"/>
    <property type="evidence" value="ECO:0007669"/>
    <property type="project" value="UniProtKB-SubCell"/>
</dbReference>
<keyword evidence="5" id="KW-0539">Nucleus</keyword>